<dbReference type="EMBL" id="CAEZSN010000040">
    <property type="protein sequence ID" value="CAB4540544.1"/>
    <property type="molecule type" value="Genomic_DNA"/>
</dbReference>
<feature type="transmembrane region" description="Helical" evidence="8">
    <location>
        <begin position="172"/>
        <end position="191"/>
    </location>
</feature>
<keyword evidence="6 8" id="KW-1133">Transmembrane helix</keyword>
<sequence>MAFAAFGSGSAAEHKTPTKSSRIVLALLLPGMVYLGLFFFTPLISLVITSLEVPAASGGIGEYEYGFAWENYVTAFTTYLPQILRSFLYATIATIFALLISYPLAYFIGVKLRTRPLIQRLMLVLVIAPFFISFLLRTIAWKQIFSDGGAIMQTVYALGLMDPSEHFLGTDAAVIFGLTYNFIPFMTLPLFTTLERFDVRLLEAGSDLYASPAKVFRKVTLPLSMPGIISGTLLVFIPIAGDYVNAGQSFLGSSKTSMIGTIVDSEFLQTQDYPIASSLSVMLMAVIVALVGMYVRSAGTEDLL</sequence>
<dbReference type="AlphaFoldDB" id="A0A6J6BP80"/>
<dbReference type="Gene3D" id="1.10.3720.10">
    <property type="entry name" value="MetI-like"/>
    <property type="match status" value="1"/>
</dbReference>
<proteinExistence type="inferred from homology"/>
<evidence type="ECO:0000259" key="9">
    <source>
        <dbReference type="PROSITE" id="PS50928"/>
    </source>
</evidence>
<dbReference type="PANTHER" id="PTHR42929:SF1">
    <property type="entry name" value="INNER MEMBRANE ABC TRANSPORTER PERMEASE PROTEIN YDCU-RELATED"/>
    <property type="match status" value="1"/>
</dbReference>
<feature type="transmembrane region" description="Helical" evidence="8">
    <location>
        <begin position="219"/>
        <end position="241"/>
    </location>
</feature>
<dbReference type="InterPro" id="IPR000515">
    <property type="entry name" value="MetI-like"/>
</dbReference>
<feature type="transmembrane region" description="Helical" evidence="8">
    <location>
        <begin position="87"/>
        <end position="109"/>
    </location>
</feature>
<dbReference type="PANTHER" id="PTHR42929">
    <property type="entry name" value="INNER MEMBRANE ABC TRANSPORTER PERMEASE PROTEIN YDCU-RELATED-RELATED"/>
    <property type="match status" value="1"/>
</dbReference>
<dbReference type="GO" id="GO:0005886">
    <property type="term" value="C:plasma membrane"/>
    <property type="evidence" value="ECO:0007669"/>
    <property type="project" value="UniProtKB-SubCell"/>
</dbReference>
<comment type="subcellular location">
    <subcellularLocation>
        <location evidence="1">Cell membrane</location>
        <topology evidence="1">Multi-pass membrane protein</topology>
    </subcellularLocation>
</comment>
<evidence type="ECO:0000256" key="5">
    <source>
        <dbReference type="ARBA" id="ARBA00022692"/>
    </source>
</evidence>
<dbReference type="Pfam" id="PF00528">
    <property type="entry name" value="BPD_transp_1"/>
    <property type="match status" value="1"/>
</dbReference>
<evidence type="ECO:0000256" key="1">
    <source>
        <dbReference type="ARBA" id="ARBA00004651"/>
    </source>
</evidence>
<gene>
    <name evidence="10" type="ORF">UFOPK1433_00477</name>
</gene>
<evidence type="ECO:0000256" key="4">
    <source>
        <dbReference type="ARBA" id="ARBA00022475"/>
    </source>
</evidence>
<evidence type="ECO:0000256" key="2">
    <source>
        <dbReference type="ARBA" id="ARBA00007069"/>
    </source>
</evidence>
<feature type="transmembrane region" description="Helical" evidence="8">
    <location>
        <begin position="121"/>
        <end position="140"/>
    </location>
</feature>
<reference evidence="10" key="1">
    <citation type="submission" date="2020-05" db="EMBL/GenBank/DDBJ databases">
        <authorList>
            <person name="Chiriac C."/>
            <person name="Salcher M."/>
            <person name="Ghai R."/>
            <person name="Kavagutti S V."/>
        </authorList>
    </citation>
    <scope>NUCLEOTIDE SEQUENCE</scope>
</reference>
<feature type="domain" description="ABC transmembrane type-1" evidence="9">
    <location>
        <begin position="83"/>
        <end position="294"/>
    </location>
</feature>
<evidence type="ECO:0000256" key="8">
    <source>
        <dbReference type="SAM" id="Phobius"/>
    </source>
</evidence>
<dbReference type="GO" id="GO:0055085">
    <property type="term" value="P:transmembrane transport"/>
    <property type="evidence" value="ECO:0007669"/>
    <property type="project" value="InterPro"/>
</dbReference>
<feature type="transmembrane region" description="Helical" evidence="8">
    <location>
        <begin position="23"/>
        <end position="48"/>
    </location>
</feature>
<feature type="transmembrane region" description="Helical" evidence="8">
    <location>
        <begin position="275"/>
        <end position="295"/>
    </location>
</feature>
<keyword evidence="5 8" id="KW-0812">Transmembrane</keyword>
<dbReference type="InterPro" id="IPR035906">
    <property type="entry name" value="MetI-like_sf"/>
</dbReference>
<organism evidence="10">
    <name type="scientific">freshwater metagenome</name>
    <dbReference type="NCBI Taxonomy" id="449393"/>
    <lineage>
        <taxon>unclassified sequences</taxon>
        <taxon>metagenomes</taxon>
        <taxon>ecological metagenomes</taxon>
    </lineage>
</organism>
<evidence type="ECO:0000256" key="7">
    <source>
        <dbReference type="ARBA" id="ARBA00023136"/>
    </source>
</evidence>
<comment type="similarity">
    <text evidence="2">Belongs to the binding-protein-dependent transport system permease family. CysTW subfamily.</text>
</comment>
<accession>A0A6J6BP80</accession>
<keyword evidence="4" id="KW-1003">Cell membrane</keyword>
<dbReference type="SUPFAM" id="SSF161098">
    <property type="entry name" value="MetI-like"/>
    <property type="match status" value="1"/>
</dbReference>
<evidence type="ECO:0000256" key="3">
    <source>
        <dbReference type="ARBA" id="ARBA00022448"/>
    </source>
</evidence>
<dbReference type="CDD" id="cd06261">
    <property type="entry name" value="TM_PBP2"/>
    <property type="match status" value="1"/>
</dbReference>
<dbReference type="PROSITE" id="PS50928">
    <property type="entry name" value="ABC_TM1"/>
    <property type="match status" value="1"/>
</dbReference>
<keyword evidence="7 8" id="KW-0472">Membrane</keyword>
<protein>
    <submittedName>
        <fullName evidence="10">Unannotated protein</fullName>
    </submittedName>
</protein>
<evidence type="ECO:0000313" key="10">
    <source>
        <dbReference type="EMBL" id="CAB4540544.1"/>
    </source>
</evidence>
<evidence type="ECO:0000256" key="6">
    <source>
        <dbReference type="ARBA" id="ARBA00022989"/>
    </source>
</evidence>
<name>A0A6J6BP80_9ZZZZ</name>
<keyword evidence="3" id="KW-0813">Transport</keyword>